<evidence type="ECO:0000256" key="7">
    <source>
        <dbReference type="ARBA" id="ARBA00022840"/>
    </source>
</evidence>
<keyword evidence="12" id="KW-1185">Reference proteome</keyword>
<feature type="domain" description="ABC transporter" evidence="10">
    <location>
        <begin position="258"/>
        <end position="502"/>
    </location>
</feature>
<dbReference type="InterPro" id="IPR003593">
    <property type="entry name" value="AAA+_ATPase"/>
</dbReference>
<dbReference type="InterPro" id="IPR017871">
    <property type="entry name" value="ABC_transporter-like_CS"/>
</dbReference>
<evidence type="ECO:0000313" key="12">
    <source>
        <dbReference type="Proteomes" id="UP000051036"/>
    </source>
</evidence>
<keyword evidence="3" id="KW-0813">Transport</keyword>
<dbReference type="InterPro" id="IPR050107">
    <property type="entry name" value="ABC_carbohydrate_import_ATPase"/>
</dbReference>
<comment type="subcellular location">
    <subcellularLocation>
        <location evidence="1">Cell membrane</location>
        <topology evidence="1">Peripheral membrane protein</topology>
    </subcellularLocation>
</comment>
<feature type="domain" description="ABC transporter" evidence="10">
    <location>
        <begin position="6"/>
        <end position="241"/>
    </location>
</feature>
<dbReference type="GO" id="GO:0005886">
    <property type="term" value="C:plasma membrane"/>
    <property type="evidence" value="ECO:0007669"/>
    <property type="project" value="UniProtKB-SubCell"/>
</dbReference>
<dbReference type="Gene3D" id="3.40.50.300">
    <property type="entry name" value="P-loop containing nucleotide triphosphate hydrolases"/>
    <property type="match status" value="2"/>
</dbReference>
<keyword evidence="4" id="KW-1003">Cell membrane</keyword>
<dbReference type="SMART" id="SM00382">
    <property type="entry name" value="AAA"/>
    <property type="match status" value="1"/>
</dbReference>
<evidence type="ECO:0000256" key="1">
    <source>
        <dbReference type="ARBA" id="ARBA00004202"/>
    </source>
</evidence>
<keyword evidence="8" id="KW-1278">Translocase</keyword>
<evidence type="ECO:0000259" key="10">
    <source>
        <dbReference type="PROSITE" id="PS50893"/>
    </source>
</evidence>
<dbReference type="PROSITE" id="PS50893">
    <property type="entry name" value="ABC_TRANSPORTER_2"/>
    <property type="match status" value="2"/>
</dbReference>
<reference evidence="11 12" key="1">
    <citation type="journal article" date="2015" name="Genome Announc.">
        <title>Expanding the biotechnology potential of lactobacilli through comparative genomics of 213 strains and associated genera.</title>
        <authorList>
            <person name="Sun Z."/>
            <person name="Harris H.M."/>
            <person name="McCann A."/>
            <person name="Guo C."/>
            <person name="Argimon S."/>
            <person name="Zhang W."/>
            <person name="Yang X."/>
            <person name="Jeffery I.B."/>
            <person name="Cooney J.C."/>
            <person name="Kagawa T.F."/>
            <person name="Liu W."/>
            <person name="Song Y."/>
            <person name="Salvetti E."/>
            <person name="Wrobel A."/>
            <person name="Rasinkangas P."/>
            <person name="Parkhill J."/>
            <person name="Rea M.C."/>
            <person name="O'Sullivan O."/>
            <person name="Ritari J."/>
            <person name="Douillard F.P."/>
            <person name="Paul Ross R."/>
            <person name="Yang R."/>
            <person name="Briner A.E."/>
            <person name="Felis G.E."/>
            <person name="de Vos W.M."/>
            <person name="Barrangou R."/>
            <person name="Klaenhammer T.R."/>
            <person name="Caufield P.W."/>
            <person name="Cui Y."/>
            <person name="Zhang H."/>
            <person name="O'Toole P.W."/>
        </authorList>
    </citation>
    <scope>NUCLEOTIDE SEQUENCE [LARGE SCALE GENOMIC DNA]</scope>
    <source>
        <strain evidence="11 12">DSM 16043</strain>
    </source>
</reference>
<dbReference type="Proteomes" id="UP000051036">
    <property type="component" value="Unassembled WGS sequence"/>
</dbReference>
<evidence type="ECO:0000256" key="9">
    <source>
        <dbReference type="ARBA" id="ARBA00023136"/>
    </source>
</evidence>
<comment type="similarity">
    <text evidence="2">Belongs to the ABC transporter superfamily.</text>
</comment>
<organism evidence="11 12">
    <name type="scientific">Lactobacillus kalixensis DSM 16043</name>
    <dbReference type="NCBI Taxonomy" id="1423763"/>
    <lineage>
        <taxon>Bacteria</taxon>
        <taxon>Bacillati</taxon>
        <taxon>Bacillota</taxon>
        <taxon>Bacilli</taxon>
        <taxon>Lactobacillales</taxon>
        <taxon>Lactobacillaceae</taxon>
        <taxon>Lactobacillus</taxon>
    </lineage>
</organism>
<evidence type="ECO:0000256" key="5">
    <source>
        <dbReference type="ARBA" id="ARBA00022737"/>
    </source>
</evidence>
<evidence type="ECO:0000313" key="11">
    <source>
        <dbReference type="EMBL" id="KRL90170.1"/>
    </source>
</evidence>
<dbReference type="PROSITE" id="PS00211">
    <property type="entry name" value="ABC_TRANSPORTER_1"/>
    <property type="match status" value="1"/>
</dbReference>
<dbReference type="SUPFAM" id="SSF52540">
    <property type="entry name" value="P-loop containing nucleoside triphosphate hydrolases"/>
    <property type="match status" value="2"/>
</dbReference>
<proteinExistence type="inferred from homology"/>
<dbReference type="GO" id="GO:0016887">
    <property type="term" value="F:ATP hydrolysis activity"/>
    <property type="evidence" value="ECO:0007669"/>
    <property type="project" value="InterPro"/>
</dbReference>
<dbReference type="EMBL" id="AZFM01000014">
    <property type="protein sequence ID" value="KRL90170.1"/>
    <property type="molecule type" value="Genomic_DNA"/>
</dbReference>
<sequence>MTEKIIEMKHIVKDFNGFKANNDINLSLNKGEILALLGENGAGKSTLMSILSGLLQPTSGEIKVNGKSVAIKDATAAKNLRIGMVHQHFMLAHSFTVLENIILGHETTRGPVLDLKTAKEQVMKLSEHYGLAIDPNAKVSDISVAQQQRVEILKVLYRGADILIFDEPTAVLTPQEITEFIKILKNLAKEGKSIILITHKLEEIKAVADRVTVIRAGQDVGTFDVDQVSDEKLAELMVGHHVQMNLHKPKVKVGKTILNVQDLKVKEKRGNLVVKGLSFQIKAGEILGIAGIDGNGQDELVEAITGLRKVDAGAVLIKNQDMTNQPVRKITEMGVSSIPADRQKFGLILQLSLADNLALQTYYKEPFSKHGIMNFKNIHQHAKKLIKKFDIRTTDENLATGELSGGNQQKVIIARELDRNSDLIIAFQPTRGLDVGAIEYIHKQLLKEREAGKAILLISYELDEIMQLSDRILVLHDGKESGEVTPETTNETELGLLMTGIKKEGQ</sequence>
<dbReference type="RefSeq" id="WP_057798587.1">
    <property type="nucleotide sequence ID" value="NZ_AZFM01000014.1"/>
</dbReference>
<dbReference type="PANTHER" id="PTHR43790">
    <property type="entry name" value="CARBOHYDRATE TRANSPORT ATP-BINDING PROTEIN MG119-RELATED"/>
    <property type="match status" value="1"/>
</dbReference>
<dbReference type="GO" id="GO:0005524">
    <property type="term" value="F:ATP binding"/>
    <property type="evidence" value="ECO:0007669"/>
    <property type="project" value="UniProtKB-KW"/>
</dbReference>
<dbReference type="PANTHER" id="PTHR43790:SF4">
    <property type="entry name" value="GUANOSINE IMPORT ATP-BINDING PROTEIN NUPO"/>
    <property type="match status" value="1"/>
</dbReference>
<gene>
    <name evidence="11" type="ORF">FC46_GL000356</name>
</gene>
<evidence type="ECO:0000256" key="6">
    <source>
        <dbReference type="ARBA" id="ARBA00022741"/>
    </source>
</evidence>
<dbReference type="Pfam" id="PF00005">
    <property type="entry name" value="ABC_tran"/>
    <property type="match status" value="2"/>
</dbReference>
<evidence type="ECO:0000256" key="8">
    <source>
        <dbReference type="ARBA" id="ARBA00022967"/>
    </source>
</evidence>
<evidence type="ECO:0000256" key="2">
    <source>
        <dbReference type="ARBA" id="ARBA00005417"/>
    </source>
</evidence>
<evidence type="ECO:0000256" key="3">
    <source>
        <dbReference type="ARBA" id="ARBA00022448"/>
    </source>
</evidence>
<dbReference type="STRING" id="1423763.FC46_GL000356"/>
<dbReference type="FunFam" id="3.40.50.300:FF:000127">
    <property type="entry name" value="Ribose import ATP-binding protein RbsA"/>
    <property type="match status" value="1"/>
</dbReference>
<dbReference type="CDD" id="cd03215">
    <property type="entry name" value="ABC_Carb_Monos_II"/>
    <property type="match status" value="1"/>
</dbReference>
<protein>
    <submittedName>
        <fullName evidence="11">ABC transporter ATP-binding protein</fullName>
    </submittedName>
</protein>
<dbReference type="InterPro" id="IPR003439">
    <property type="entry name" value="ABC_transporter-like_ATP-bd"/>
</dbReference>
<dbReference type="CDD" id="cd03216">
    <property type="entry name" value="ABC_Carb_Monos_I"/>
    <property type="match status" value="1"/>
</dbReference>
<evidence type="ECO:0000256" key="4">
    <source>
        <dbReference type="ARBA" id="ARBA00022475"/>
    </source>
</evidence>
<dbReference type="PATRIC" id="fig|1423763.3.peg.361"/>
<dbReference type="FunFam" id="3.40.50.300:FF:001390">
    <property type="entry name" value="ABC transporter, ATP-binding protein"/>
    <property type="match status" value="1"/>
</dbReference>
<name>A0A0R1UFV5_9LACO</name>
<dbReference type="OrthoDB" id="9771863at2"/>
<dbReference type="AlphaFoldDB" id="A0A0R1UFV5"/>
<keyword evidence="9" id="KW-0472">Membrane</keyword>
<keyword evidence="5" id="KW-0677">Repeat</keyword>
<keyword evidence="7 11" id="KW-0067">ATP-binding</keyword>
<dbReference type="InterPro" id="IPR027417">
    <property type="entry name" value="P-loop_NTPase"/>
</dbReference>
<keyword evidence="6" id="KW-0547">Nucleotide-binding</keyword>
<accession>A0A0R1UFV5</accession>
<comment type="caution">
    <text evidence="11">The sequence shown here is derived from an EMBL/GenBank/DDBJ whole genome shotgun (WGS) entry which is preliminary data.</text>
</comment>